<comment type="cofactor">
    <cofactor evidence="1">
        <name>Mg(2+)</name>
        <dbReference type="ChEBI" id="CHEBI:18420"/>
    </cofactor>
</comment>
<protein>
    <submittedName>
        <fullName evidence="4">PAS domain S-box-containing protein/diguanylate cyclase (GGDEF)-like protein</fullName>
    </submittedName>
</protein>
<dbReference type="InterPro" id="IPR029787">
    <property type="entry name" value="Nucleotide_cyclase"/>
</dbReference>
<dbReference type="EMBL" id="VLKP01000004">
    <property type="protein sequence ID" value="TWI12028.1"/>
    <property type="molecule type" value="Genomic_DNA"/>
</dbReference>
<proteinExistence type="predicted"/>
<dbReference type="Gene3D" id="3.30.450.40">
    <property type="match status" value="1"/>
</dbReference>
<evidence type="ECO:0000259" key="3">
    <source>
        <dbReference type="PROSITE" id="PS50887"/>
    </source>
</evidence>
<dbReference type="SUPFAM" id="SSF55781">
    <property type="entry name" value="GAF domain-like"/>
    <property type="match status" value="1"/>
</dbReference>
<feature type="domain" description="PAS" evidence="2">
    <location>
        <begin position="4"/>
        <end position="74"/>
    </location>
</feature>
<dbReference type="Gene3D" id="3.30.70.270">
    <property type="match status" value="1"/>
</dbReference>
<dbReference type="PANTHER" id="PTHR44757">
    <property type="entry name" value="DIGUANYLATE CYCLASE DGCP"/>
    <property type="match status" value="1"/>
</dbReference>
<comment type="caution">
    <text evidence="4">The sequence shown here is derived from an EMBL/GenBank/DDBJ whole genome shotgun (WGS) entry which is preliminary data.</text>
</comment>
<dbReference type="InterPro" id="IPR003018">
    <property type="entry name" value="GAF"/>
</dbReference>
<dbReference type="SMART" id="SM00091">
    <property type="entry name" value="PAS"/>
    <property type="match status" value="1"/>
</dbReference>
<dbReference type="InterPro" id="IPR013656">
    <property type="entry name" value="PAS_4"/>
</dbReference>
<dbReference type="AlphaFoldDB" id="A0A562LWY2"/>
<dbReference type="GO" id="GO:0003824">
    <property type="term" value="F:catalytic activity"/>
    <property type="evidence" value="ECO:0007669"/>
    <property type="project" value="UniProtKB-ARBA"/>
</dbReference>
<feature type="domain" description="GGDEF" evidence="3">
    <location>
        <begin position="318"/>
        <end position="451"/>
    </location>
</feature>
<organism evidence="4 5">
    <name type="scientific">Aerolutibacter ruishenii</name>
    <dbReference type="NCBI Taxonomy" id="686800"/>
    <lineage>
        <taxon>Bacteria</taxon>
        <taxon>Pseudomonadati</taxon>
        <taxon>Pseudomonadota</taxon>
        <taxon>Gammaproteobacteria</taxon>
        <taxon>Lysobacterales</taxon>
        <taxon>Lysobacteraceae</taxon>
        <taxon>Aerolutibacter</taxon>
    </lineage>
</organism>
<dbReference type="Gene3D" id="3.30.450.20">
    <property type="entry name" value="PAS domain"/>
    <property type="match status" value="1"/>
</dbReference>
<dbReference type="PROSITE" id="PS50887">
    <property type="entry name" value="GGDEF"/>
    <property type="match status" value="1"/>
</dbReference>
<dbReference type="NCBIfam" id="TIGR00254">
    <property type="entry name" value="GGDEF"/>
    <property type="match status" value="1"/>
</dbReference>
<dbReference type="RefSeq" id="WP_144813504.1">
    <property type="nucleotide sequence ID" value="NZ_VLKP01000004.1"/>
</dbReference>
<reference evidence="4 5" key="1">
    <citation type="journal article" date="2015" name="Stand. Genomic Sci.">
        <title>Genomic Encyclopedia of Bacterial and Archaeal Type Strains, Phase III: the genomes of soil and plant-associated and newly described type strains.</title>
        <authorList>
            <person name="Whitman W.B."/>
            <person name="Woyke T."/>
            <person name="Klenk H.P."/>
            <person name="Zhou Y."/>
            <person name="Lilburn T.G."/>
            <person name="Beck B.J."/>
            <person name="De Vos P."/>
            <person name="Vandamme P."/>
            <person name="Eisen J.A."/>
            <person name="Garrity G."/>
            <person name="Hugenholtz P."/>
            <person name="Kyrpides N.C."/>
        </authorList>
    </citation>
    <scope>NUCLEOTIDE SEQUENCE [LARGE SCALE GENOMIC DNA]</scope>
    <source>
        <strain evidence="4 5">CGMCC 1.10136</strain>
    </source>
</reference>
<dbReference type="SMART" id="SM00267">
    <property type="entry name" value="GGDEF"/>
    <property type="match status" value="1"/>
</dbReference>
<evidence type="ECO:0000313" key="5">
    <source>
        <dbReference type="Proteomes" id="UP000316471"/>
    </source>
</evidence>
<dbReference type="FunFam" id="3.30.70.270:FF:000001">
    <property type="entry name" value="Diguanylate cyclase domain protein"/>
    <property type="match status" value="1"/>
</dbReference>
<evidence type="ECO:0000259" key="2">
    <source>
        <dbReference type="PROSITE" id="PS50112"/>
    </source>
</evidence>
<name>A0A562LWY2_9GAMM</name>
<dbReference type="OrthoDB" id="9812260at2"/>
<keyword evidence="5" id="KW-1185">Reference proteome</keyword>
<evidence type="ECO:0000256" key="1">
    <source>
        <dbReference type="ARBA" id="ARBA00001946"/>
    </source>
</evidence>
<dbReference type="InterPro" id="IPR035965">
    <property type="entry name" value="PAS-like_dom_sf"/>
</dbReference>
<gene>
    <name evidence="4" type="ORF">IP93_01309</name>
</gene>
<dbReference type="CDD" id="cd00130">
    <property type="entry name" value="PAS"/>
    <property type="match status" value="1"/>
</dbReference>
<dbReference type="InterPro" id="IPR029016">
    <property type="entry name" value="GAF-like_dom_sf"/>
</dbReference>
<dbReference type="InterPro" id="IPR052155">
    <property type="entry name" value="Biofilm_reg_signaling"/>
</dbReference>
<sequence>MEYRLPPLSELKDLLLDALCVVDEQGRYLFVNAAYQRIFGYSAEEVLGRRMIDFVHPDDREATLCAARDIMAGHSKFNFQNRYLHRDGRVVHVQWSAHWSTAHRVRIALGHDITELKRAEAVQSALLEISEAAHAEADLQSLFTRIHRTVANLIPARNCFIALRQPEADRVEFPYFEDELDTAPDTLPLDAPTLSNHVIRSGEPLLITPETRPGLPDPLQPPVGHRATGWLGVPLATPCGVIGALVVQSYDPRTRYTKHDLQLLQFVSVQVAAAIERTRSRNWLAYLASHDPLTGLPNRSHFHQRLQQALNPPGFQRQPVALIYLDLDGFKGINDRFGHETGDQLLRAAGERIRHGVRQTDTIARLGGDEFAVLLHGTARLPDAMEVGETLRQALSRPFQLDSRRVAISASIGIALQPNGDICGDGLLQQADKAMYAAKRAGGDRLVLFDPTDAQQG</sequence>
<dbReference type="SUPFAM" id="SSF55785">
    <property type="entry name" value="PYP-like sensor domain (PAS domain)"/>
    <property type="match status" value="1"/>
</dbReference>
<dbReference type="InterPro" id="IPR043128">
    <property type="entry name" value="Rev_trsase/Diguanyl_cyclase"/>
</dbReference>
<evidence type="ECO:0000313" key="4">
    <source>
        <dbReference type="EMBL" id="TWI12028.1"/>
    </source>
</evidence>
<dbReference type="CDD" id="cd01949">
    <property type="entry name" value="GGDEF"/>
    <property type="match status" value="1"/>
</dbReference>
<dbReference type="NCBIfam" id="TIGR00229">
    <property type="entry name" value="sensory_box"/>
    <property type="match status" value="1"/>
</dbReference>
<dbReference type="InterPro" id="IPR000160">
    <property type="entry name" value="GGDEF_dom"/>
</dbReference>
<dbReference type="Pfam" id="PF00990">
    <property type="entry name" value="GGDEF"/>
    <property type="match status" value="1"/>
</dbReference>
<dbReference type="PANTHER" id="PTHR44757:SF2">
    <property type="entry name" value="BIOFILM ARCHITECTURE MAINTENANCE PROTEIN MBAA"/>
    <property type="match status" value="1"/>
</dbReference>
<dbReference type="Pfam" id="PF08448">
    <property type="entry name" value="PAS_4"/>
    <property type="match status" value="1"/>
</dbReference>
<dbReference type="SMART" id="SM00065">
    <property type="entry name" value="GAF"/>
    <property type="match status" value="1"/>
</dbReference>
<dbReference type="PROSITE" id="PS50112">
    <property type="entry name" value="PAS"/>
    <property type="match status" value="1"/>
</dbReference>
<dbReference type="InterPro" id="IPR000014">
    <property type="entry name" value="PAS"/>
</dbReference>
<accession>A0A562LWY2</accession>
<dbReference type="Pfam" id="PF13185">
    <property type="entry name" value="GAF_2"/>
    <property type="match status" value="1"/>
</dbReference>
<dbReference type="Proteomes" id="UP000316471">
    <property type="component" value="Unassembled WGS sequence"/>
</dbReference>
<dbReference type="SUPFAM" id="SSF55073">
    <property type="entry name" value="Nucleotide cyclase"/>
    <property type="match status" value="1"/>
</dbReference>